<dbReference type="PANTHER" id="PTHR10010:SF46">
    <property type="entry name" value="SODIUM-DEPENDENT PHOSPHATE TRANSPORT PROTEIN 2B"/>
    <property type="match status" value="1"/>
</dbReference>
<protein>
    <submittedName>
        <fullName evidence="7">Na/Pi symporter</fullName>
    </submittedName>
</protein>
<dbReference type="EMBL" id="JAHZSS010000024">
    <property type="protein sequence ID" value="MBW8192511.1"/>
    <property type="molecule type" value="Genomic_DNA"/>
</dbReference>
<evidence type="ECO:0000256" key="6">
    <source>
        <dbReference type="SAM" id="Phobius"/>
    </source>
</evidence>
<keyword evidence="3 6" id="KW-0812">Transmembrane</keyword>
<proteinExistence type="predicted"/>
<evidence type="ECO:0000256" key="1">
    <source>
        <dbReference type="ARBA" id="ARBA00004651"/>
    </source>
</evidence>
<evidence type="ECO:0000313" key="8">
    <source>
        <dbReference type="Proteomes" id="UP001166251"/>
    </source>
</evidence>
<accession>A0ABS7EJJ7</accession>
<dbReference type="PANTHER" id="PTHR10010">
    <property type="entry name" value="SOLUTE CARRIER FAMILY 34 SODIUM PHOSPHATE , MEMBER 2-RELATED"/>
    <property type="match status" value="1"/>
</dbReference>
<dbReference type="Pfam" id="PF02690">
    <property type="entry name" value="Na_Pi_cotrans"/>
    <property type="match status" value="2"/>
</dbReference>
<keyword evidence="2" id="KW-1003">Cell membrane</keyword>
<feature type="transmembrane region" description="Helical" evidence="6">
    <location>
        <begin position="20"/>
        <end position="42"/>
    </location>
</feature>
<evidence type="ECO:0000256" key="3">
    <source>
        <dbReference type="ARBA" id="ARBA00022692"/>
    </source>
</evidence>
<dbReference type="RefSeq" id="WP_220105135.1">
    <property type="nucleotide sequence ID" value="NZ_JAHZSS010000024.1"/>
</dbReference>
<comment type="subcellular location">
    <subcellularLocation>
        <location evidence="1">Cell membrane</location>
        <topology evidence="1">Multi-pass membrane protein</topology>
    </subcellularLocation>
</comment>
<dbReference type="NCBIfam" id="NF037997">
    <property type="entry name" value="Na_Pi_symport"/>
    <property type="match status" value="2"/>
</dbReference>
<keyword evidence="5 6" id="KW-0472">Membrane</keyword>
<feature type="transmembrane region" description="Helical" evidence="6">
    <location>
        <begin position="140"/>
        <end position="159"/>
    </location>
</feature>
<feature type="transmembrane region" description="Helical" evidence="6">
    <location>
        <begin position="322"/>
        <end position="342"/>
    </location>
</feature>
<feature type="transmembrane region" description="Helical" evidence="6">
    <location>
        <begin position="208"/>
        <end position="230"/>
    </location>
</feature>
<keyword evidence="4 6" id="KW-1133">Transmembrane helix</keyword>
<evidence type="ECO:0000256" key="4">
    <source>
        <dbReference type="ARBA" id="ARBA00022989"/>
    </source>
</evidence>
<gene>
    <name evidence="7" type="ORF">K0504_15840</name>
</gene>
<feature type="transmembrane region" description="Helical" evidence="6">
    <location>
        <begin position="288"/>
        <end position="310"/>
    </location>
</feature>
<reference evidence="7" key="1">
    <citation type="submission" date="2021-07" db="EMBL/GenBank/DDBJ databases">
        <title>Neiella marina sp. nov., isolated from the intestinal content of sea cucumber Apostichopus japonicus.</title>
        <authorList>
            <person name="Bai X."/>
        </authorList>
    </citation>
    <scope>NUCLEOTIDE SEQUENCE</scope>
    <source>
        <strain evidence="7">126</strain>
    </source>
</reference>
<organism evidence="7 8">
    <name type="scientific">Neiella holothuriorum</name>
    <dbReference type="NCBI Taxonomy" id="2870530"/>
    <lineage>
        <taxon>Bacteria</taxon>
        <taxon>Pseudomonadati</taxon>
        <taxon>Pseudomonadota</taxon>
        <taxon>Gammaproteobacteria</taxon>
        <taxon>Alteromonadales</taxon>
        <taxon>Echinimonadaceae</taxon>
        <taxon>Neiella</taxon>
    </lineage>
</organism>
<keyword evidence="8" id="KW-1185">Reference proteome</keyword>
<evidence type="ECO:0000313" key="7">
    <source>
        <dbReference type="EMBL" id="MBW8192511.1"/>
    </source>
</evidence>
<dbReference type="Proteomes" id="UP001166251">
    <property type="component" value="Unassembled WGS sequence"/>
</dbReference>
<name>A0ABS7EJJ7_9GAMM</name>
<comment type="caution">
    <text evidence="7">The sequence shown here is derived from an EMBL/GenBank/DDBJ whole genome shotgun (WGS) entry which is preliminary data.</text>
</comment>
<feature type="transmembrane region" description="Helical" evidence="6">
    <location>
        <begin position="54"/>
        <end position="76"/>
    </location>
</feature>
<sequence>MDSFATLEPPPSHAPAQWRKWLGIALSVYLVLVAVNAIGDGFKFLSGGSEGAEQIFAFATHPVAALLLGVVATSLVQSSSTVTSVIVGLVAGGLPLSMAIPMIMGANIGTTITNTLVSLGHLRQGEEFRRAFAASTIHDFFNWLAVLILLPIEIMTGFLEKTSSALVSTFMGTESLSMSGFNFMKPILAPGDTVLNFALAWLPANGQAMAQIIVGIGLILLAVTGLSKLLRAVMVGRARHILKKALGRGPISGVTSGAAVTVLVQSSSTTTSLIVPLVGSGTLTLKEIYPFTLGANIGTTITAILAATAITGPTAQAAMTIAILHLLFNLLSTVMIYGIPVLRNIPLWCAEKLSQAAASPRQWVAAGYLGTAFFALPVGIFSLT</sequence>
<dbReference type="InterPro" id="IPR003841">
    <property type="entry name" value="Na/Pi_transpt"/>
</dbReference>
<feature type="transmembrane region" description="Helical" evidence="6">
    <location>
        <begin position="362"/>
        <end position="383"/>
    </location>
</feature>
<evidence type="ECO:0000256" key="5">
    <source>
        <dbReference type="ARBA" id="ARBA00023136"/>
    </source>
</evidence>
<evidence type="ECO:0000256" key="2">
    <source>
        <dbReference type="ARBA" id="ARBA00022475"/>
    </source>
</evidence>